<dbReference type="InterPro" id="IPR025326">
    <property type="entry name" value="DUF4232"/>
</dbReference>
<dbReference type="RefSeq" id="WP_190202833.1">
    <property type="nucleotide sequence ID" value="NZ_BNBI01000002.1"/>
</dbReference>
<sequence>MRTTRPFGLVACALAALLLTACSDEGGDGGGGSDDRGATAACRLAKADVDVAASPAPAAGDTGTVTVTLTNRGSACVLDGFPEVTLVTGDATEKLGPDEGASAQELRLDRDTPAAFTITYVRGAAGDPAVKEARFALPGAEGTHDLEWTYGSVEGKATVSAFAPAGD</sequence>
<dbReference type="PROSITE" id="PS51257">
    <property type="entry name" value="PROKAR_LIPOPROTEIN"/>
    <property type="match status" value="1"/>
</dbReference>
<name>A0A919A561_9ACTN</name>
<evidence type="ECO:0000259" key="2">
    <source>
        <dbReference type="Pfam" id="PF14016"/>
    </source>
</evidence>
<evidence type="ECO:0000313" key="4">
    <source>
        <dbReference type="Proteomes" id="UP000630718"/>
    </source>
</evidence>
<gene>
    <name evidence="3" type="ORF">GCM10018772_09440</name>
</gene>
<reference evidence="3" key="1">
    <citation type="journal article" date="2014" name="Int. J. Syst. Evol. Microbiol.">
        <title>Complete genome sequence of Corynebacterium casei LMG S-19264T (=DSM 44701T), isolated from a smear-ripened cheese.</title>
        <authorList>
            <consortium name="US DOE Joint Genome Institute (JGI-PGF)"/>
            <person name="Walter F."/>
            <person name="Albersmeier A."/>
            <person name="Kalinowski J."/>
            <person name="Ruckert C."/>
        </authorList>
    </citation>
    <scope>NUCLEOTIDE SEQUENCE</scope>
    <source>
        <strain evidence="3">JCM 4477</strain>
    </source>
</reference>
<feature type="signal peptide" evidence="1">
    <location>
        <begin position="1"/>
        <end position="23"/>
    </location>
</feature>
<keyword evidence="1" id="KW-0732">Signal</keyword>
<dbReference type="AlphaFoldDB" id="A0A919A561"/>
<keyword evidence="4" id="KW-1185">Reference proteome</keyword>
<accession>A0A919A561</accession>
<comment type="caution">
    <text evidence="3">The sequence shown here is derived from an EMBL/GenBank/DDBJ whole genome shotgun (WGS) entry which is preliminary data.</text>
</comment>
<reference evidence="3" key="2">
    <citation type="submission" date="2020-09" db="EMBL/GenBank/DDBJ databases">
        <authorList>
            <person name="Sun Q."/>
            <person name="Ohkuma M."/>
        </authorList>
    </citation>
    <scope>NUCLEOTIDE SEQUENCE</scope>
    <source>
        <strain evidence="3">JCM 4477</strain>
    </source>
</reference>
<evidence type="ECO:0000256" key="1">
    <source>
        <dbReference type="SAM" id="SignalP"/>
    </source>
</evidence>
<dbReference type="Pfam" id="PF14016">
    <property type="entry name" value="DUF4232"/>
    <property type="match status" value="1"/>
</dbReference>
<dbReference type="Proteomes" id="UP000630718">
    <property type="component" value="Unassembled WGS sequence"/>
</dbReference>
<organism evidence="3 4">
    <name type="scientific">Streptomyces fumanus</name>
    <dbReference type="NCBI Taxonomy" id="67302"/>
    <lineage>
        <taxon>Bacteria</taxon>
        <taxon>Bacillati</taxon>
        <taxon>Actinomycetota</taxon>
        <taxon>Actinomycetes</taxon>
        <taxon>Kitasatosporales</taxon>
        <taxon>Streptomycetaceae</taxon>
        <taxon>Streptomyces</taxon>
    </lineage>
</organism>
<feature type="domain" description="DUF4232" evidence="2">
    <location>
        <begin position="46"/>
        <end position="162"/>
    </location>
</feature>
<evidence type="ECO:0000313" key="3">
    <source>
        <dbReference type="EMBL" id="GHE87996.1"/>
    </source>
</evidence>
<feature type="chain" id="PRO_5037410641" description="DUF4232 domain-containing protein" evidence="1">
    <location>
        <begin position="24"/>
        <end position="167"/>
    </location>
</feature>
<protein>
    <recommendedName>
        <fullName evidence="2">DUF4232 domain-containing protein</fullName>
    </recommendedName>
</protein>
<proteinExistence type="predicted"/>
<dbReference type="EMBL" id="BNBI01000002">
    <property type="protein sequence ID" value="GHE87996.1"/>
    <property type="molecule type" value="Genomic_DNA"/>
</dbReference>